<dbReference type="SUPFAM" id="SSF56399">
    <property type="entry name" value="ADP-ribosylation"/>
    <property type="match status" value="1"/>
</dbReference>
<evidence type="ECO:0000313" key="4">
    <source>
        <dbReference type="EMBL" id="AYV77769.1"/>
    </source>
</evidence>
<proteinExistence type="predicted"/>
<evidence type="ECO:0000256" key="1">
    <source>
        <dbReference type="ARBA" id="ARBA00022737"/>
    </source>
</evidence>
<dbReference type="InterPro" id="IPR002110">
    <property type="entry name" value="Ankyrin_rpt"/>
</dbReference>
<gene>
    <name evidence="4" type="ORF">Edafosvirus1_100</name>
</gene>
<dbReference type="SMART" id="SM00248">
    <property type="entry name" value="ANK"/>
    <property type="match status" value="11"/>
</dbReference>
<dbReference type="SUPFAM" id="SSF53300">
    <property type="entry name" value="vWA-like"/>
    <property type="match status" value="1"/>
</dbReference>
<dbReference type="InterPro" id="IPR002035">
    <property type="entry name" value="VWF_A"/>
</dbReference>
<dbReference type="Pfam" id="PF12796">
    <property type="entry name" value="Ank_2"/>
    <property type="match status" value="4"/>
</dbReference>
<reference evidence="4" key="1">
    <citation type="submission" date="2018-10" db="EMBL/GenBank/DDBJ databases">
        <title>Hidden diversity of soil giant viruses.</title>
        <authorList>
            <person name="Schulz F."/>
            <person name="Alteio L."/>
            <person name="Goudeau D."/>
            <person name="Ryan E.M."/>
            <person name="Malmstrom R.R."/>
            <person name="Blanchard J."/>
            <person name="Woyke T."/>
        </authorList>
    </citation>
    <scope>NUCLEOTIDE SEQUENCE</scope>
    <source>
        <strain evidence="4">EDV1</strain>
    </source>
</reference>
<dbReference type="Gene3D" id="3.40.50.410">
    <property type="entry name" value="von Willebrand factor, type A domain"/>
    <property type="match status" value="1"/>
</dbReference>
<accession>A0A3G4ZWG2</accession>
<sequence length="1428" mass="161292">MTTTHEDLICPILGDYFVDPVNLNCCGKAVSRQPLIEWLQMQLVCPLCRANLPDFDAVNAPMAKNLAYLVEKAKKENEEKTIKIDEKDHGWNAKIFPLINDRPSAYQQVIGRLQIANVNTNHQFKTLLIPVIDQSGSMSGKPIEQVKYSLNRILDITYKNPNLLTNIIHYHDIAKSTEIDKFTAIEFYKDIVSKIDKDSGGTNFSASFNEIKKVCGKFESNKEISSIVIIFLTDGIDSSVTADKRIDLVNSLKSNLSNVKKYTLHTVGFGASHDYDFLNNLRQIGTSEGAYRYANPTEDVDSLSNKINSILNVIVSSTGTPVTMVNSPLKIINGENGKYWVNLTKCDLTIPYKFTVSVNNGPPITIDSEFAQFVDFKKEEDNGELWDQWYSYLIDEIAGEMVTLSKQTVDTLDKQIHLELLLQRSKSIGLRIRNPINLSRLEKLCETVKTMQKGGAVDEKKINDMKFEGIYKTQVAVNTTKSKGNNIIPFEHVAPPKPKVPVGEWITISKKLGRYSRRCTSNVVAHYSNADAYQWIIDNTDKLNDVDANGSNLLIQSCCVGRYPLVKCMLETKSVDINHINKNGFTALDMAVLYGYWRTYDLMVKYGAKINQNGDTLLRTCMSNEKLTYNEEETIFTSNKYEEVASRLIRDKLAVVTDEMVDCAPTNDAFQWLSRRVNKIISLEAAITKGLYDIVKEKINTPRAIKTISWLPYLKIFEKADTNYTKIIKLLIENKKADPNEVMDIINPDDEKDITWPLFIACEKGNLELFNLLIQYASVEQLNRQSKKGTTVLWIASCNRHIDIVNVLLDKGADCNIANEKGDTALVSCCQKGNDLLVELLLGAGAKLNVYNRNRDNPILICCRTGHGKILDMLLKHLETTDPPELKSILEQCAEIDGLNPLFGATELNKVECIKVCVKYGAKLETRTANDNKIIQGATPLHLACFYGQFNAVQTLCELKADYTAITTVHGHNPLHLAIKYGHSNIVRYLLSVDKENKNINTMDKEGHLPVYYASMLGNEAILDEFFTNKLGLLLEKVLLSPPEIELKCADTLTKYGQSMSCYNHDFISDITMDKGMSVVTSALINGNKYLVDSLMQLGPDLNKKDNYGVPASFWASYLGYDKKSKPNELTLQMLDRVASAQKKSLQHKMLLNINNDKMITCVDKNEPINIILKMTQNYLMKIKDDVVSQMKSSYQSGMSMLGFLEKLKSNKLTNKLDNVDTVMKDMKIHLISTIASEDDCKLDPTHLMALYLYTGNMAIFNQVNAVLSDWQKHAVWHPYVYNLYQAVMILPAYVGEVYRMVNIPFDQKQYVVGNQIMWNTFSICSGDWNNAKELIAQKKGIIFIIKSLTGRNISKYSKYKVDNEAIFLPGTKFIINRILKPDIIAINQENIRDSTFKATEKDLERAHNKQASIIIEIHEVADVKAIE</sequence>
<dbReference type="Gene3D" id="3.30.40.10">
    <property type="entry name" value="Zinc/RING finger domain, C3HC4 (zinc finger)"/>
    <property type="match status" value="1"/>
</dbReference>
<dbReference type="InterPro" id="IPR013083">
    <property type="entry name" value="Znf_RING/FYVE/PHD"/>
</dbReference>
<dbReference type="PROSITE" id="PS50088">
    <property type="entry name" value="ANK_REPEAT"/>
    <property type="match status" value="5"/>
</dbReference>
<dbReference type="PROSITE" id="PS50297">
    <property type="entry name" value="ANK_REP_REGION"/>
    <property type="match status" value="3"/>
</dbReference>
<dbReference type="Gene3D" id="1.25.40.20">
    <property type="entry name" value="Ankyrin repeat-containing domain"/>
    <property type="match status" value="3"/>
</dbReference>
<dbReference type="Pfam" id="PF00092">
    <property type="entry name" value="VWA"/>
    <property type="match status" value="1"/>
</dbReference>
<keyword evidence="1" id="KW-0677">Repeat</keyword>
<dbReference type="PANTHER" id="PTHR24198">
    <property type="entry name" value="ANKYRIN REPEAT AND PROTEIN KINASE DOMAIN-CONTAINING PROTEIN"/>
    <property type="match status" value="1"/>
</dbReference>
<evidence type="ECO:0000259" key="3">
    <source>
        <dbReference type="PROSITE" id="PS50234"/>
    </source>
</evidence>
<dbReference type="SUPFAM" id="SSF57850">
    <property type="entry name" value="RING/U-box"/>
    <property type="match status" value="1"/>
</dbReference>
<organism evidence="4">
    <name type="scientific">Edafosvirus sp</name>
    <dbReference type="NCBI Taxonomy" id="2487765"/>
    <lineage>
        <taxon>Viruses</taxon>
        <taxon>Varidnaviria</taxon>
        <taxon>Bamfordvirae</taxon>
        <taxon>Nucleocytoviricota</taxon>
        <taxon>Megaviricetes</taxon>
        <taxon>Imitervirales</taxon>
        <taxon>Mimiviridae</taxon>
        <taxon>Klosneuvirinae</taxon>
    </lineage>
</organism>
<dbReference type="SUPFAM" id="SSF48403">
    <property type="entry name" value="Ankyrin repeat"/>
    <property type="match status" value="2"/>
</dbReference>
<evidence type="ECO:0000256" key="2">
    <source>
        <dbReference type="ARBA" id="ARBA00023043"/>
    </source>
</evidence>
<name>A0A3G4ZWG2_9VIRU</name>
<dbReference type="SMART" id="SM00327">
    <property type="entry name" value="VWA"/>
    <property type="match status" value="1"/>
</dbReference>
<dbReference type="InterPro" id="IPR036770">
    <property type="entry name" value="Ankyrin_rpt-contain_sf"/>
</dbReference>
<dbReference type="Gene3D" id="3.90.176.10">
    <property type="entry name" value="Toxin ADP-ribosyltransferase, Chain A, domain 1"/>
    <property type="match status" value="1"/>
</dbReference>
<protein>
    <submittedName>
        <fullName evidence="4">Ankyrin repeat protein</fullName>
    </submittedName>
</protein>
<keyword evidence="2" id="KW-0040">ANK repeat</keyword>
<feature type="domain" description="VWFA" evidence="3">
    <location>
        <begin position="127"/>
        <end position="314"/>
    </location>
</feature>
<dbReference type="PANTHER" id="PTHR24198:SF165">
    <property type="entry name" value="ANKYRIN REPEAT-CONTAINING PROTEIN-RELATED"/>
    <property type="match status" value="1"/>
</dbReference>
<dbReference type="PROSITE" id="PS50234">
    <property type="entry name" value="VWFA"/>
    <property type="match status" value="1"/>
</dbReference>
<dbReference type="EMBL" id="MK072066">
    <property type="protein sequence ID" value="AYV77769.1"/>
    <property type="molecule type" value="Genomic_DNA"/>
</dbReference>
<dbReference type="InterPro" id="IPR036465">
    <property type="entry name" value="vWFA_dom_sf"/>
</dbReference>